<keyword evidence="10 13" id="KW-0472">Membrane</keyword>
<dbReference type="InterPro" id="IPR050790">
    <property type="entry name" value="ExbB/TolQ_transport"/>
</dbReference>
<dbReference type="AlphaFoldDB" id="A0A0C5JKY4"/>
<reference evidence="15 16" key="1">
    <citation type="journal article" date="2015" name="Genome Announc.">
        <title>Complete Genome Sequence of a Novel Bacterium within the Family Rhodocyclaceae That Degrades Polycyclic Aromatic Hydrocarbons.</title>
        <authorList>
            <person name="Singleton D.R."/>
            <person name="Dickey A.N."/>
            <person name="Scholl E.H."/>
            <person name="Wright F.A."/>
            <person name="Aitken M.D."/>
        </authorList>
    </citation>
    <scope>NUCLEOTIDE SEQUENCE [LARGE SCALE GENOMIC DNA]</scope>
    <source>
        <strain evidence="16">PG1-Ca6</strain>
    </source>
</reference>
<keyword evidence="16" id="KW-1185">Reference proteome</keyword>
<evidence type="ECO:0000256" key="9">
    <source>
        <dbReference type="ARBA" id="ARBA00022989"/>
    </source>
</evidence>
<keyword evidence="7 13" id="KW-0812">Transmembrane</keyword>
<evidence type="ECO:0000256" key="2">
    <source>
        <dbReference type="ARBA" id="ARBA00011471"/>
    </source>
</evidence>
<dbReference type="GO" id="GO:0005886">
    <property type="term" value="C:plasma membrane"/>
    <property type="evidence" value="ECO:0007669"/>
    <property type="project" value="UniProtKB-SubCell"/>
</dbReference>
<evidence type="ECO:0000256" key="6">
    <source>
        <dbReference type="ARBA" id="ARBA00022519"/>
    </source>
</evidence>
<name>A0A0C5JKY4_9PROT</name>
<keyword evidence="8 12" id="KW-0653">Protein transport</keyword>
<evidence type="ECO:0000313" key="15">
    <source>
        <dbReference type="EMBL" id="AJP48026.1"/>
    </source>
</evidence>
<comment type="function">
    <text evidence="11">Involved in the TonB-dependent energy-dependent transport of various receptor-bound substrates. Protects ExbD from proteolytic degradation and functionally stabilizes TonB.</text>
</comment>
<dbReference type="Pfam" id="PF01618">
    <property type="entry name" value="MotA_ExbB"/>
    <property type="match status" value="1"/>
</dbReference>
<organism evidence="15 16">
    <name type="scientific">Rugosibacter aromaticivorans</name>
    <dbReference type="NCBI Taxonomy" id="1565605"/>
    <lineage>
        <taxon>Bacteria</taxon>
        <taxon>Pseudomonadati</taxon>
        <taxon>Pseudomonadota</taxon>
        <taxon>Betaproteobacteria</taxon>
        <taxon>Nitrosomonadales</taxon>
        <taxon>Sterolibacteriaceae</taxon>
        <taxon>Rugosibacter</taxon>
    </lineage>
</organism>
<dbReference type="InterPro" id="IPR002898">
    <property type="entry name" value="MotA_ExbB_proton_chnl"/>
</dbReference>
<evidence type="ECO:0000256" key="11">
    <source>
        <dbReference type="ARBA" id="ARBA00024816"/>
    </source>
</evidence>
<evidence type="ECO:0000256" key="5">
    <source>
        <dbReference type="ARBA" id="ARBA00022475"/>
    </source>
</evidence>
<evidence type="ECO:0000256" key="7">
    <source>
        <dbReference type="ARBA" id="ARBA00022692"/>
    </source>
</evidence>
<feature type="domain" description="MotA/TolQ/ExbB proton channel" evidence="14">
    <location>
        <begin position="100"/>
        <end position="213"/>
    </location>
</feature>
<evidence type="ECO:0000256" key="13">
    <source>
        <dbReference type="SAM" id="Phobius"/>
    </source>
</evidence>
<dbReference type="PANTHER" id="PTHR30625:SF14">
    <property type="entry name" value="BIOPOLYMER TRANSPORT PROTEIN EXBB"/>
    <property type="match status" value="1"/>
</dbReference>
<evidence type="ECO:0000256" key="12">
    <source>
        <dbReference type="RuleBase" id="RU004057"/>
    </source>
</evidence>
<comment type="subunit">
    <text evidence="2">The accessory proteins ExbB and ExbD seem to form a complex with TonB.</text>
</comment>
<keyword evidence="6" id="KW-0997">Cell inner membrane</keyword>
<dbReference type="RefSeq" id="WP_202636377.1">
    <property type="nucleotide sequence ID" value="NZ_CP010554.1"/>
</dbReference>
<dbReference type="HOGENOM" id="CLU_053325_2_0_4"/>
<dbReference type="Proteomes" id="UP000061603">
    <property type="component" value="Chromosome"/>
</dbReference>
<comment type="subcellular location">
    <subcellularLocation>
        <location evidence="1">Cell inner membrane</location>
        <topology evidence="1">Multi-pass membrane protein</topology>
    </subcellularLocation>
    <subcellularLocation>
        <location evidence="12">Membrane</location>
        <topology evidence="12">Multi-pass membrane protein</topology>
    </subcellularLocation>
</comment>
<sequence length="261" mass="28068">MENSLGFAHFLVNSDGIARFILVLMALMSMGTWYLIVTKGVRLIITQRKSNAFLKSFWKTDSLATIAHQLRQTGVTEPFSHLVHHAFTAIEQHKGARDGQKTRGLIDAGTPDEFLTRSLKRGIAQNKANMEYGQTFIATVASSAPFVGLFGTVWGIYHALLTIGMSGQGTLDKVAGPVGEALIMTAIGLAVAIPAAVAYNAFARANRNTLAELNSFAHDLFTFLVTGLKTTPHSGDVATMSERIIARVVANTDATHTHAAA</sequence>
<feature type="transmembrane region" description="Helical" evidence="13">
    <location>
        <begin position="20"/>
        <end position="45"/>
    </location>
</feature>
<evidence type="ECO:0000259" key="14">
    <source>
        <dbReference type="Pfam" id="PF01618"/>
    </source>
</evidence>
<feature type="transmembrane region" description="Helical" evidence="13">
    <location>
        <begin position="181"/>
        <end position="202"/>
    </location>
</feature>
<protein>
    <recommendedName>
        <fullName evidence="3">Biopolymer transport protein ExbB</fullName>
    </recommendedName>
</protein>
<evidence type="ECO:0000313" key="16">
    <source>
        <dbReference type="Proteomes" id="UP000061603"/>
    </source>
</evidence>
<dbReference type="PATRIC" id="fig|1565605.3.peg.1109"/>
<dbReference type="STRING" id="1565605.PG1C_05280"/>
<evidence type="ECO:0000256" key="4">
    <source>
        <dbReference type="ARBA" id="ARBA00022448"/>
    </source>
</evidence>
<comment type="similarity">
    <text evidence="12">Belongs to the exbB/tolQ family.</text>
</comment>
<dbReference type="PANTHER" id="PTHR30625">
    <property type="entry name" value="PROTEIN TOLQ"/>
    <property type="match status" value="1"/>
</dbReference>
<proteinExistence type="inferred from homology"/>
<evidence type="ECO:0000256" key="8">
    <source>
        <dbReference type="ARBA" id="ARBA00022927"/>
    </source>
</evidence>
<keyword evidence="5" id="KW-1003">Cell membrane</keyword>
<dbReference type="KEGG" id="rbu:PG1C_05280"/>
<dbReference type="GO" id="GO:0017038">
    <property type="term" value="P:protein import"/>
    <property type="evidence" value="ECO:0007669"/>
    <property type="project" value="TreeGrafter"/>
</dbReference>
<accession>A0A0C5JKY4</accession>
<keyword evidence="9 13" id="KW-1133">Transmembrane helix</keyword>
<evidence type="ECO:0000256" key="3">
    <source>
        <dbReference type="ARBA" id="ARBA00022093"/>
    </source>
</evidence>
<dbReference type="EMBL" id="CP010554">
    <property type="protein sequence ID" value="AJP48026.1"/>
    <property type="molecule type" value="Genomic_DNA"/>
</dbReference>
<evidence type="ECO:0000256" key="10">
    <source>
        <dbReference type="ARBA" id="ARBA00023136"/>
    </source>
</evidence>
<evidence type="ECO:0000256" key="1">
    <source>
        <dbReference type="ARBA" id="ARBA00004429"/>
    </source>
</evidence>
<gene>
    <name evidence="15" type="ORF">PG1C_05280</name>
</gene>
<feature type="transmembrane region" description="Helical" evidence="13">
    <location>
        <begin position="136"/>
        <end position="161"/>
    </location>
</feature>
<keyword evidence="4 12" id="KW-0813">Transport</keyword>